<dbReference type="GO" id="GO:0005829">
    <property type="term" value="C:cytosol"/>
    <property type="evidence" value="ECO:0007669"/>
    <property type="project" value="TreeGrafter"/>
</dbReference>
<feature type="domain" description="Metalloprotease TldD/E N-terminal" evidence="2">
    <location>
        <begin position="14"/>
        <end position="76"/>
    </location>
</feature>
<evidence type="ECO:0000256" key="1">
    <source>
        <dbReference type="ARBA" id="ARBA00005836"/>
    </source>
</evidence>
<dbReference type="Gene3D" id="3.30.2290.10">
    <property type="entry name" value="PmbA/TldD superfamily"/>
    <property type="match status" value="1"/>
</dbReference>
<evidence type="ECO:0000313" key="4">
    <source>
        <dbReference type="EMBL" id="KPJ53353.1"/>
    </source>
</evidence>
<dbReference type="STRING" id="1703770.AMJ39_04940"/>
<comment type="similarity">
    <text evidence="1">Belongs to the peptidase U62 family.</text>
</comment>
<sequence length="433" mass="46846">MDILSRLRAQADQAEVAHVRDEATQIGFEANRLKSSKVVQTRGVAVRIVKDGRLGFAASSDESAVEKLVANAAESAAYGAEIPIEFPAPAPGPQVKTFDRTAAELPVERLVEIGEKMIDLITAKDPDARVDVKLERGIEELSIRNQAGADVSVRRSPLSVLLHVSRVRGDDVLSIWDAEGSTAWDGRVMALARRLERKVELAQESATLESGRMPVLFSPTGALVLWVPLVQGLNGESVYANISPIADRTGEKLFDEKLTIVDDPTIDGAFSSATHDDEGVPHRRHVLIERGVLRGFVHDLRTAARLGVESTGNGARTLFTPPRPSTTNIMFEPGETPLAEMIAGIDRGLLVEDALGLGQGNVVSGAFSNTLSLGFKIEKGEIVGRVKDVTVAGNVYDLLRDISAVSREVGWVHRSHRLPYILLPEVSVATKQR</sequence>
<dbReference type="InterPro" id="IPR035068">
    <property type="entry name" value="TldD/PmbA_N"/>
</dbReference>
<dbReference type="InterPro" id="IPR002510">
    <property type="entry name" value="Metalloprtase-TldD/E_N"/>
</dbReference>
<dbReference type="EMBL" id="LIZS01000021">
    <property type="protein sequence ID" value="KPJ53353.1"/>
    <property type="molecule type" value="Genomic_DNA"/>
</dbReference>
<dbReference type="SUPFAM" id="SSF111283">
    <property type="entry name" value="Putative modulator of DNA gyrase, PmbA/TldD"/>
    <property type="match status" value="1"/>
</dbReference>
<comment type="caution">
    <text evidence="4">The sequence shown here is derived from an EMBL/GenBank/DDBJ whole genome shotgun (WGS) entry which is preliminary data.</text>
</comment>
<dbReference type="GO" id="GO:0008237">
    <property type="term" value="F:metallopeptidase activity"/>
    <property type="evidence" value="ECO:0007669"/>
    <property type="project" value="InterPro"/>
</dbReference>
<dbReference type="InterPro" id="IPR047657">
    <property type="entry name" value="PmbA"/>
</dbReference>
<protein>
    <recommendedName>
        <fullName evidence="6">TldD/PmbA family protein</fullName>
    </recommendedName>
</protein>
<dbReference type="InterPro" id="IPR045569">
    <property type="entry name" value="Metalloprtase-TldD/E_C"/>
</dbReference>
<dbReference type="PANTHER" id="PTHR43421:SF1">
    <property type="entry name" value="METALLOPROTEASE PMBA"/>
    <property type="match status" value="1"/>
</dbReference>
<dbReference type="AlphaFoldDB" id="A0A0S7WTU4"/>
<feature type="domain" description="Metalloprotease TldD/E C-terminal" evidence="3">
    <location>
        <begin position="210"/>
        <end position="429"/>
    </location>
</feature>
<name>A0A0S7WTU4_UNCT6</name>
<gene>
    <name evidence="4" type="ORF">AMJ39_04940</name>
</gene>
<reference evidence="4 5" key="1">
    <citation type="journal article" date="2015" name="Microbiome">
        <title>Genomic resolution of linkages in carbon, nitrogen, and sulfur cycling among widespread estuary sediment bacteria.</title>
        <authorList>
            <person name="Baker B.J."/>
            <person name="Lazar C.S."/>
            <person name="Teske A.P."/>
            <person name="Dick G.J."/>
        </authorList>
    </citation>
    <scope>NUCLEOTIDE SEQUENCE [LARGE SCALE GENOMIC DNA]</scope>
    <source>
        <strain evidence="4">DG_24</strain>
    </source>
</reference>
<evidence type="ECO:0000313" key="5">
    <source>
        <dbReference type="Proteomes" id="UP000052008"/>
    </source>
</evidence>
<evidence type="ECO:0000259" key="2">
    <source>
        <dbReference type="Pfam" id="PF01523"/>
    </source>
</evidence>
<evidence type="ECO:0008006" key="6">
    <source>
        <dbReference type="Google" id="ProtNLM"/>
    </source>
</evidence>
<evidence type="ECO:0000259" key="3">
    <source>
        <dbReference type="Pfam" id="PF19289"/>
    </source>
</evidence>
<dbReference type="PANTHER" id="PTHR43421">
    <property type="entry name" value="METALLOPROTEASE PMBA"/>
    <property type="match status" value="1"/>
</dbReference>
<accession>A0A0S7WTU4</accession>
<dbReference type="Pfam" id="PF19289">
    <property type="entry name" value="PmbA_TldD_3rd"/>
    <property type="match status" value="1"/>
</dbReference>
<dbReference type="GO" id="GO:0006508">
    <property type="term" value="P:proteolysis"/>
    <property type="evidence" value="ECO:0007669"/>
    <property type="project" value="InterPro"/>
</dbReference>
<proteinExistence type="inferred from homology"/>
<dbReference type="Pfam" id="PF01523">
    <property type="entry name" value="PmbA_TldD_1st"/>
    <property type="match status" value="1"/>
</dbReference>
<dbReference type="Proteomes" id="UP000052008">
    <property type="component" value="Unassembled WGS sequence"/>
</dbReference>
<organism evidence="4 5">
    <name type="scientific">candidate division TA06 bacterium DG_24</name>
    <dbReference type="NCBI Taxonomy" id="1703770"/>
    <lineage>
        <taxon>Bacteria</taxon>
        <taxon>Bacteria division TA06</taxon>
    </lineage>
</organism>
<dbReference type="InterPro" id="IPR036059">
    <property type="entry name" value="TldD/PmbA_sf"/>
</dbReference>